<organism evidence="1 2">
    <name type="scientific">Trichonephila clavata</name>
    <name type="common">Joro spider</name>
    <name type="synonym">Nephila clavata</name>
    <dbReference type="NCBI Taxonomy" id="2740835"/>
    <lineage>
        <taxon>Eukaryota</taxon>
        <taxon>Metazoa</taxon>
        <taxon>Ecdysozoa</taxon>
        <taxon>Arthropoda</taxon>
        <taxon>Chelicerata</taxon>
        <taxon>Arachnida</taxon>
        <taxon>Araneae</taxon>
        <taxon>Araneomorphae</taxon>
        <taxon>Entelegynae</taxon>
        <taxon>Araneoidea</taxon>
        <taxon>Nephilidae</taxon>
        <taxon>Trichonephila</taxon>
    </lineage>
</organism>
<dbReference type="AlphaFoldDB" id="A0A8X6ILN0"/>
<evidence type="ECO:0000313" key="1">
    <source>
        <dbReference type="EMBL" id="GFQ96857.1"/>
    </source>
</evidence>
<keyword evidence="2" id="KW-1185">Reference proteome</keyword>
<comment type="caution">
    <text evidence="1">The sequence shown here is derived from an EMBL/GenBank/DDBJ whole genome shotgun (WGS) entry which is preliminary data.</text>
</comment>
<gene>
    <name evidence="1" type="ORF">TNCT_83381</name>
</gene>
<evidence type="ECO:0000313" key="2">
    <source>
        <dbReference type="Proteomes" id="UP000887116"/>
    </source>
</evidence>
<protein>
    <submittedName>
        <fullName evidence="1">Uncharacterized protein</fullName>
    </submittedName>
</protein>
<proteinExistence type="predicted"/>
<reference evidence="1" key="1">
    <citation type="submission" date="2020-07" db="EMBL/GenBank/DDBJ databases">
        <title>Multicomponent nature underlies the extraordinary mechanical properties of spider dragline silk.</title>
        <authorList>
            <person name="Kono N."/>
            <person name="Nakamura H."/>
            <person name="Mori M."/>
            <person name="Yoshida Y."/>
            <person name="Ohtoshi R."/>
            <person name="Malay A.D."/>
            <person name="Moran D.A.P."/>
            <person name="Tomita M."/>
            <person name="Numata K."/>
            <person name="Arakawa K."/>
        </authorList>
    </citation>
    <scope>NUCLEOTIDE SEQUENCE</scope>
</reference>
<dbReference type="Proteomes" id="UP000887116">
    <property type="component" value="Unassembled WGS sequence"/>
</dbReference>
<dbReference type="EMBL" id="BMAO01004776">
    <property type="protein sequence ID" value="GFQ96857.1"/>
    <property type="molecule type" value="Genomic_DNA"/>
</dbReference>
<name>A0A8X6ILN0_TRICU</name>
<sequence>MVLAPRGYHLEWCGANADTGKILDIEEIKMPVYAERHNPIIYKMFELCELLEYGGAVEFTAFRSTAMWYNEYDEMGIKDIQKTSKELTAEQTWRCGRNVGGGGCVN</sequence>
<accession>A0A8X6ILN0</accession>